<proteinExistence type="predicted"/>
<dbReference type="GO" id="GO:0006783">
    <property type="term" value="P:heme biosynthetic process"/>
    <property type="evidence" value="ECO:0007669"/>
    <property type="project" value="TreeGrafter"/>
</dbReference>
<accession>X1A2E4</accession>
<dbReference type="PANTHER" id="PTHR11228">
    <property type="entry name" value="RADICAL SAM DOMAIN PROTEIN"/>
    <property type="match status" value="1"/>
</dbReference>
<evidence type="ECO:0000256" key="4">
    <source>
        <dbReference type="ARBA" id="ARBA00023014"/>
    </source>
</evidence>
<sequence>MHIEDVANIAKQANELGLARWVFTGGEPLISPKLAPFVQAIDPTKWYISCDSNGWLLNQDRAIMLKMLGIDRIQLSIDSLEARWHDEFRRRIGSHSRCMKAIDATLQAGLDLFIQTVVTKQRLHSTEFKKFLDYFTNRDIDIFVSFTKPVGNFEG</sequence>
<gene>
    <name evidence="6" type="ORF">S01H4_30869</name>
</gene>
<organism evidence="6">
    <name type="scientific">marine sediment metagenome</name>
    <dbReference type="NCBI Taxonomy" id="412755"/>
    <lineage>
        <taxon>unclassified sequences</taxon>
        <taxon>metagenomes</taxon>
        <taxon>ecological metagenomes</taxon>
    </lineage>
</organism>
<dbReference type="InterPro" id="IPR050377">
    <property type="entry name" value="Radical_SAM_PqqE_MftC-like"/>
</dbReference>
<dbReference type="InterPro" id="IPR007197">
    <property type="entry name" value="rSAM"/>
</dbReference>
<dbReference type="PROSITE" id="PS51918">
    <property type="entry name" value="RADICAL_SAM"/>
    <property type="match status" value="1"/>
</dbReference>
<dbReference type="SUPFAM" id="SSF102114">
    <property type="entry name" value="Radical SAM enzymes"/>
    <property type="match status" value="1"/>
</dbReference>
<dbReference type="InterPro" id="IPR058240">
    <property type="entry name" value="rSAM_sf"/>
</dbReference>
<evidence type="ECO:0000256" key="3">
    <source>
        <dbReference type="ARBA" id="ARBA00023004"/>
    </source>
</evidence>
<feature type="non-terminal residue" evidence="6">
    <location>
        <position position="155"/>
    </location>
</feature>
<evidence type="ECO:0000256" key="1">
    <source>
        <dbReference type="ARBA" id="ARBA00022691"/>
    </source>
</evidence>
<dbReference type="GO" id="GO:0046872">
    <property type="term" value="F:metal ion binding"/>
    <property type="evidence" value="ECO:0007669"/>
    <property type="project" value="UniProtKB-KW"/>
</dbReference>
<dbReference type="GO" id="GO:0003824">
    <property type="term" value="F:catalytic activity"/>
    <property type="evidence" value="ECO:0007669"/>
    <property type="project" value="InterPro"/>
</dbReference>
<dbReference type="EMBL" id="BART01015973">
    <property type="protein sequence ID" value="GAG76240.1"/>
    <property type="molecule type" value="Genomic_DNA"/>
</dbReference>
<keyword evidence="1" id="KW-0949">S-adenosyl-L-methionine</keyword>
<name>X1A2E4_9ZZZZ</name>
<keyword evidence="3" id="KW-0408">Iron</keyword>
<evidence type="ECO:0000259" key="5">
    <source>
        <dbReference type="PROSITE" id="PS51918"/>
    </source>
</evidence>
<dbReference type="AlphaFoldDB" id="X1A2E4"/>
<dbReference type="GO" id="GO:0051536">
    <property type="term" value="F:iron-sulfur cluster binding"/>
    <property type="evidence" value="ECO:0007669"/>
    <property type="project" value="UniProtKB-KW"/>
</dbReference>
<feature type="domain" description="Radical SAM core" evidence="5">
    <location>
        <begin position="1"/>
        <end position="155"/>
    </location>
</feature>
<dbReference type="CDD" id="cd01335">
    <property type="entry name" value="Radical_SAM"/>
    <property type="match status" value="1"/>
</dbReference>
<dbReference type="InterPro" id="IPR013785">
    <property type="entry name" value="Aldolase_TIM"/>
</dbReference>
<dbReference type="Gene3D" id="3.20.20.70">
    <property type="entry name" value="Aldolase class I"/>
    <property type="match status" value="1"/>
</dbReference>
<dbReference type="Pfam" id="PF04055">
    <property type="entry name" value="Radical_SAM"/>
    <property type="match status" value="1"/>
</dbReference>
<reference evidence="6" key="1">
    <citation type="journal article" date="2014" name="Front. Microbiol.">
        <title>High frequency of phylogenetically diverse reductive dehalogenase-homologous genes in deep subseafloor sedimentary metagenomes.</title>
        <authorList>
            <person name="Kawai M."/>
            <person name="Futagami T."/>
            <person name="Toyoda A."/>
            <person name="Takaki Y."/>
            <person name="Nishi S."/>
            <person name="Hori S."/>
            <person name="Arai W."/>
            <person name="Tsubouchi T."/>
            <person name="Morono Y."/>
            <person name="Uchiyama I."/>
            <person name="Ito T."/>
            <person name="Fujiyama A."/>
            <person name="Inagaki F."/>
            <person name="Takami H."/>
        </authorList>
    </citation>
    <scope>NUCLEOTIDE SEQUENCE</scope>
    <source>
        <strain evidence="6">Expedition CK06-06</strain>
    </source>
</reference>
<keyword evidence="4" id="KW-0411">Iron-sulfur</keyword>
<dbReference type="PANTHER" id="PTHR11228:SF7">
    <property type="entry name" value="PQQA PEPTIDE CYCLASE"/>
    <property type="match status" value="1"/>
</dbReference>
<protein>
    <recommendedName>
        <fullName evidence="5">Radical SAM core domain-containing protein</fullName>
    </recommendedName>
</protein>
<evidence type="ECO:0000256" key="2">
    <source>
        <dbReference type="ARBA" id="ARBA00022723"/>
    </source>
</evidence>
<keyword evidence="2" id="KW-0479">Metal-binding</keyword>
<comment type="caution">
    <text evidence="6">The sequence shown here is derived from an EMBL/GenBank/DDBJ whole genome shotgun (WGS) entry which is preliminary data.</text>
</comment>
<evidence type="ECO:0000313" key="6">
    <source>
        <dbReference type="EMBL" id="GAG76240.1"/>
    </source>
</evidence>